<sequence length="116" mass="12923">NRSKVPTLRYKGVGKEHRSVLAYAIIKSNKARGVLHPAPSGSTRNRQGDSSEYRREHEAILKGGRKMSISIAISRQPTSVFIIMSADVMRDHAISIVNPSALRHAYVDLEELIDGW</sequence>
<proteinExistence type="predicted"/>
<feature type="non-terminal residue" evidence="2">
    <location>
        <position position="116"/>
    </location>
</feature>
<feature type="compositionally biased region" description="Basic and acidic residues" evidence="1">
    <location>
        <begin position="46"/>
        <end position="55"/>
    </location>
</feature>
<name>A0A9N9DV68_9GLOM</name>
<comment type="caution">
    <text evidence="2">The sequence shown here is derived from an EMBL/GenBank/DDBJ whole genome shotgun (WGS) entry which is preliminary data.</text>
</comment>
<evidence type="ECO:0000313" key="3">
    <source>
        <dbReference type="Proteomes" id="UP000789739"/>
    </source>
</evidence>
<protein>
    <submittedName>
        <fullName evidence="2">9934_t:CDS:1</fullName>
    </submittedName>
</protein>
<keyword evidence="3" id="KW-1185">Reference proteome</keyword>
<dbReference type="Proteomes" id="UP000789739">
    <property type="component" value="Unassembled WGS sequence"/>
</dbReference>
<gene>
    <name evidence="2" type="ORF">PBRASI_LOCUS10153</name>
</gene>
<dbReference type="EMBL" id="CAJVPI010002728">
    <property type="protein sequence ID" value="CAG8648513.1"/>
    <property type="molecule type" value="Genomic_DNA"/>
</dbReference>
<reference evidence="2" key="1">
    <citation type="submission" date="2021-06" db="EMBL/GenBank/DDBJ databases">
        <authorList>
            <person name="Kallberg Y."/>
            <person name="Tangrot J."/>
            <person name="Rosling A."/>
        </authorList>
    </citation>
    <scope>NUCLEOTIDE SEQUENCE</scope>
    <source>
        <strain evidence="2">BR232B</strain>
    </source>
</reference>
<organism evidence="2 3">
    <name type="scientific">Paraglomus brasilianum</name>
    <dbReference type="NCBI Taxonomy" id="144538"/>
    <lineage>
        <taxon>Eukaryota</taxon>
        <taxon>Fungi</taxon>
        <taxon>Fungi incertae sedis</taxon>
        <taxon>Mucoromycota</taxon>
        <taxon>Glomeromycotina</taxon>
        <taxon>Glomeromycetes</taxon>
        <taxon>Paraglomerales</taxon>
        <taxon>Paraglomeraceae</taxon>
        <taxon>Paraglomus</taxon>
    </lineage>
</organism>
<feature type="region of interest" description="Disordered" evidence="1">
    <location>
        <begin position="33"/>
        <end position="55"/>
    </location>
</feature>
<evidence type="ECO:0000313" key="2">
    <source>
        <dbReference type="EMBL" id="CAG8648513.1"/>
    </source>
</evidence>
<accession>A0A9N9DV68</accession>
<evidence type="ECO:0000256" key="1">
    <source>
        <dbReference type="SAM" id="MobiDB-lite"/>
    </source>
</evidence>
<dbReference type="AlphaFoldDB" id="A0A9N9DV68"/>